<feature type="non-terminal residue" evidence="2">
    <location>
        <position position="118"/>
    </location>
</feature>
<evidence type="ECO:0000313" key="3">
    <source>
        <dbReference type="Proteomes" id="UP000192247"/>
    </source>
</evidence>
<dbReference type="AlphaFoldDB" id="A0A1V9Y2N6"/>
<keyword evidence="1" id="KW-1133">Transmembrane helix</keyword>
<accession>A0A1V9Y2N6</accession>
<evidence type="ECO:0000256" key="1">
    <source>
        <dbReference type="SAM" id="Phobius"/>
    </source>
</evidence>
<proteinExistence type="predicted"/>
<sequence length="118" mass="12968">MCPPPVLRLANAMQGSVPLRTILLLSIFAAVDIAASTGFVLLRIIMFQIRDKQYPADLRIPAPSEIEHYQAIAALRLATLKSSTATTDIVVSIVVGFLTGLRVYSVANIIHFYKRSKK</sequence>
<organism evidence="2 3">
    <name type="scientific">Tropilaelaps mercedesae</name>
    <dbReference type="NCBI Taxonomy" id="418985"/>
    <lineage>
        <taxon>Eukaryota</taxon>
        <taxon>Metazoa</taxon>
        <taxon>Ecdysozoa</taxon>
        <taxon>Arthropoda</taxon>
        <taxon>Chelicerata</taxon>
        <taxon>Arachnida</taxon>
        <taxon>Acari</taxon>
        <taxon>Parasitiformes</taxon>
        <taxon>Mesostigmata</taxon>
        <taxon>Gamasina</taxon>
        <taxon>Dermanyssoidea</taxon>
        <taxon>Laelapidae</taxon>
        <taxon>Tropilaelaps</taxon>
    </lineage>
</organism>
<dbReference type="EMBL" id="MNPL01000454">
    <property type="protein sequence ID" value="OQR79999.1"/>
    <property type="molecule type" value="Genomic_DNA"/>
</dbReference>
<name>A0A1V9Y2N6_9ACAR</name>
<reference evidence="2 3" key="1">
    <citation type="journal article" date="2017" name="Gigascience">
        <title>Draft genome of the honey bee ectoparasitic mite, Tropilaelaps mercedesae, is shaped by the parasitic life history.</title>
        <authorList>
            <person name="Dong X."/>
            <person name="Armstrong S.D."/>
            <person name="Xia D."/>
            <person name="Makepeace B.L."/>
            <person name="Darby A.C."/>
            <person name="Kadowaki T."/>
        </authorList>
    </citation>
    <scope>NUCLEOTIDE SEQUENCE [LARGE SCALE GENOMIC DNA]</scope>
    <source>
        <strain evidence="2">Wuxi-XJTLU</strain>
    </source>
</reference>
<feature type="transmembrane region" description="Helical" evidence="1">
    <location>
        <begin position="21"/>
        <end position="45"/>
    </location>
</feature>
<keyword evidence="3" id="KW-1185">Reference proteome</keyword>
<keyword evidence="1" id="KW-0472">Membrane</keyword>
<gene>
    <name evidence="2" type="ORF">BIW11_05357</name>
</gene>
<keyword evidence="1" id="KW-0812">Transmembrane</keyword>
<dbReference type="Proteomes" id="UP000192247">
    <property type="component" value="Unassembled WGS sequence"/>
</dbReference>
<dbReference type="OrthoDB" id="10033309at2759"/>
<dbReference type="STRING" id="418985.A0A1V9Y2N6"/>
<protein>
    <submittedName>
        <fullName evidence="2">Uncharacterized protein</fullName>
    </submittedName>
</protein>
<dbReference type="InParanoid" id="A0A1V9Y2N6"/>
<feature type="transmembrane region" description="Helical" evidence="1">
    <location>
        <begin position="89"/>
        <end position="113"/>
    </location>
</feature>
<comment type="caution">
    <text evidence="2">The sequence shown here is derived from an EMBL/GenBank/DDBJ whole genome shotgun (WGS) entry which is preliminary data.</text>
</comment>
<evidence type="ECO:0000313" key="2">
    <source>
        <dbReference type="EMBL" id="OQR79999.1"/>
    </source>
</evidence>